<dbReference type="Proteomes" id="UP000661507">
    <property type="component" value="Unassembled WGS sequence"/>
</dbReference>
<proteinExistence type="inferred from homology"/>
<dbReference type="InterPro" id="IPR047687">
    <property type="entry name" value="OMA_tautomer-like"/>
</dbReference>
<evidence type="ECO:0000313" key="4">
    <source>
        <dbReference type="Proteomes" id="UP000661507"/>
    </source>
</evidence>
<comment type="similarity">
    <text evidence="1">Belongs to the PrpF family.</text>
</comment>
<organism evidence="3 4">
    <name type="scientific">Neoroseomonas lacus</name>
    <dbReference type="NCBI Taxonomy" id="287609"/>
    <lineage>
        <taxon>Bacteria</taxon>
        <taxon>Pseudomonadati</taxon>
        <taxon>Pseudomonadota</taxon>
        <taxon>Alphaproteobacteria</taxon>
        <taxon>Acetobacterales</taxon>
        <taxon>Acetobacteraceae</taxon>
        <taxon>Neoroseomonas</taxon>
    </lineage>
</organism>
<dbReference type="EMBL" id="BMKW01000002">
    <property type="protein sequence ID" value="GGJ04381.1"/>
    <property type="molecule type" value="Genomic_DNA"/>
</dbReference>
<gene>
    <name evidence="3" type="primary">fldA</name>
    <name evidence="3" type="ORF">GCM10011320_09150</name>
</gene>
<dbReference type="SUPFAM" id="SSF54506">
    <property type="entry name" value="Diaminopimelate epimerase-like"/>
    <property type="match status" value="2"/>
</dbReference>
<dbReference type="AlphaFoldDB" id="A0A917NKE1"/>
<dbReference type="GO" id="GO:0016853">
    <property type="term" value="F:isomerase activity"/>
    <property type="evidence" value="ECO:0007669"/>
    <property type="project" value="UniProtKB-KW"/>
</dbReference>
<accession>A0A917NKE1</accession>
<protein>
    <submittedName>
        <fullName evidence="3">FldA protein</fullName>
    </submittedName>
</protein>
<reference evidence="3" key="2">
    <citation type="submission" date="2020-09" db="EMBL/GenBank/DDBJ databases">
        <authorList>
            <person name="Sun Q."/>
            <person name="Zhou Y."/>
        </authorList>
    </citation>
    <scope>NUCLEOTIDE SEQUENCE</scope>
    <source>
        <strain evidence="3">CGMCC 1.3617</strain>
    </source>
</reference>
<dbReference type="Pfam" id="PF04303">
    <property type="entry name" value="PrpF"/>
    <property type="match status" value="1"/>
</dbReference>
<evidence type="ECO:0000256" key="1">
    <source>
        <dbReference type="ARBA" id="ARBA00007673"/>
    </source>
</evidence>
<dbReference type="Gene3D" id="3.10.310.10">
    <property type="entry name" value="Diaminopimelate Epimerase, Chain A, domain 1"/>
    <property type="match status" value="2"/>
</dbReference>
<comment type="caution">
    <text evidence="3">The sequence shown here is derived from an EMBL/GenBank/DDBJ whole genome shotgun (WGS) entry which is preliminary data.</text>
</comment>
<dbReference type="NCBIfam" id="NF033377">
    <property type="entry name" value="OMA_tautomer"/>
    <property type="match status" value="1"/>
</dbReference>
<dbReference type="PANTHER" id="PTHR43709">
    <property type="entry name" value="ACONITATE ISOMERASE-RELATED"/>
    <property type="match status" value="1"/>
</dbReference>
<dbReference type="PANTHER" id="PTHR43709:SF2">
    <property type="entry name" value="DUF453 DOMAIN PROTEIN (AFU_ORTHOLOGUE AFUA_6G00360)"/>
    <property type="match status" value="1"/>
</dbReference>
<evidence type="ECO:0000256" key="2">
    <source>
        <dbReference type="ARBA" id="ARBA00023235"/>
    </source>
</evidence>
<evidence type="ECO:0000313" key="3">
    <source>
        <dbReference type="EMBL" id="GGJ04381.1"/>
    </source>
</evidence>
<keyword evidence="2" id="KW-0413">Isomerase</keyword>
<keyword evidence="4" id="KW-1185">Reference proteome</keyword>
<sequence length="381" mass="39010">MLTARRGGLIVPLMTQTAIPCTLMRGGTSRGPYFLASDLPDSRASIAEVLLAAMGSPDARQIDGLGGATTLTSKVCIVSPAAEGEKQQVDYLFAQVSVDKAFVDFGPTCGNMLAGIGPFAIEKGLVPVADGETAVRIRAVNTGALIEAVVQTPGGRVTYDGNTAIAGVPGTAAPIVLNFADAVGGATGRLMPTGNAKDMIEGVEVTCLDVCMPVVIARAADLGKTARESAKELDADKAFMARIETIRRAASLAMGMGDAEGKVMPKFAMVAEPAGGAGIAARYFTPLACHEAMAVTGGICIATACMLPGTVADGLAKIGPHERETIALEHPTGLMEAVISTRRSGNEAVEVLGGGTLRTARKLMAGEVFIPARVWGGKPTA</sequence>
<name>A0A917NKE1_9PROT</name>
<dbReference type="InterPro" id="IPR007400">
    <property type="entry name" value="PrpF-like"/>
</dbReference>
<reference evidence="3" key="1">
    <citation type="journal article" date="2014" name="Int. J. Syst. Evol. Microbiol.">
        <title>Complete genome sequence of Corynebacterium casei LMG S-19264T (=DSM 44701T), isolated from a smear-ripened cheese.</title>
        <authorList>
            <consortium name="US DOE Joint Genome Institute (JGI-PGF)"/>
            <person name="Walter F."/>
            <person name="Albersmeier A."/>
            <person name="Kalinowski J."/>
            <person name="Ruckert C."/>
        </authorList>
    </citation>
    <scope>NUCLEOTIDE SEQUENCE</scope>
    <source>
        <strain evidence="3">CGMCC 1.3617</strain>
    </source>
</reference>